<dbReference type="EMBL" id="UZAM01012817">
    <property type="protein sequence ID" value="VDP23631.1"/>
    <property type="molecule type" value="Genomic_DNA"/>
</dbReference>
<feature type="repeat" description="ARM" evidence="4">
    <location>
        <begin position="148"/>
        <end position="190"/>
    </location>
</feature>
<evidence type="ECO:0000256" key="3">
    <source>
        <dbReference type="ARBA" id="ARBA00022927"/>
    </source>
</evidence>
<evidence type="ECO:0000256" key="2">
    <source>
        <dbReference type="ARBA" id="ARBA00022448"/>
    </source>
</evidence>
<keyword evidence="6" id="KW-1185">Reference proteome</keyword>
<dbReference type="PROSITE" id="PS50176">
    <property type="entry name" value="ARM_REPEAT"/>
    <property type="match status" value="2"/>
</dbReference>
<dbReference type="InterPro" id="IPR032413">
    <property type="entry name" value="Arm_3"/>
</dbReference>
<evidence type="ECO:0000313" key="7">
    <source>
        <dbReference type="WBParaSite" id="SBAD_0000986501-mRNA-1"/>
    </source>
</evidence>
<dbReference type="SUPFAM" id="SSF48371">
    <property type="entry name" value="ARM repeat"/>
    <property type="match status" value="1"/>
</dbReference>
<dbReference type="AlphaFoldDB" id="A0A183J0W9"/>
<dbReference type="SMART" id="SM00185">
    <property type="entry name" value="ARM"/>
    <property type="match status" value="8"/>
</dbReference>
<dbReference type="Pfam" id="PF16186">
    <property type="entry name" value="Arm_3"/>
    <property type="match status" value="1"/>
</dbReference>
<dbReference type="Pfam" id="PF00514">
    <property type="entry name" value="Arm"/>
    <property type="match status" value="4"/>
</dbReference>
<dbReference type="InterPro" id="IPR016024">
    <property type="entry name" value="ARM-type_fold"/>
</dbReference>
<keyword evidence="3" id="KW-0653">Protein transport</keyword>
<evidence type="ECO:0000256" key="1">
    <source>
        <dbReference type="ARBA" id="ARBA00010394"/>
    </source>
</evidence>
<keyword evidence="2" id="KW-0813">Transport</keyword>
<name>A0A183J0W9_9BILA</name>
<organism evidence="7">
    <name type="scientific">Soboliphyme baturini</name>
    <dbReference type="NCBI Taxonomy" id="241478"/>
    <lineage>
        <taxon>Eukaryota</taxon>
        <taxon>Metazoa</taxon>
        <taxon>Ecdysozoa</taxon>
        <taxon>Nematoda</taxon>
        <taxon>Enoplea</taxon>
        <taxon>Dorylaimia</taxon>
        <taxon>Dioctophymatida</taxon>
        <taxon>Dioctophymatoidea</taxon>
        <taxon>Soboliphymatidae</taxon>
        <taxon>Soboliphyme</taxon>
    </lineage>
</organism>
<dbReference type="Pfam" id="PF13513">
    <property type="entry name" value="HEAT_EZ"/>
    <property type="match status" value="1"/>
</dbReference>
<reference evidence="5 6" key="2">
    <citation type="submission" date="2018-11" db="EMBL/GenBank/DDBJ databases">
        <authorList>
            <consortium name="Pathogen Informatics"/>
        </authorList>
    </citation>
    <scope>NUCLEOTIDE SEQUENCE [LARGE SCALE GENOMIC DNA]</scope>
</reference>
<evidence type="ECO:0000313" key="5">
    <source>
        <dbReference type="EMBL" id="VDP23631.1"/>
    </source>
</evidence>
<evidence type="ECO:0000313" key="6">
    <source>
        <dbReference type="Proteomes" id="UP000270296"/>
    </source>
</evidence>
<dbReference type="Gene3D" id="1.25.10.10">
    <property type="entry name" value="Leucine-rich Repeat Variant"/>
    <property type="match status" value="1"/>
</dbReference>
<feature type="repeat" description="ARM" evidence="4">
    <location>
        <begin position="63"/>
        <end position="91"/>
    </location>
</feature>
<dbReference type="WBParaSite" id="SBAD_0000986501-mRNA-1">
    <property type="protein sequence ID" value="SBAD_0000986501-mRNA-1"/>
    <property type="gene ID" value="SBAD_0000986501"/>
</dbReference>
<sequence>MIRQLLSRPVDPPINKVIISGAIPYLIKFLEVNIPDLQYESAWALTNVLSGSSEQTMQVVNMGVISPLINLLGSSSECVAQQSVWALANIAGDCAKLRDMVIDLGAIPHFLQLVEKPISVDFLKTLSWAISNLCRSKNPVPSTNTVTQLMPALIRLLNNEDHEVVADACWAFSYISDGSEDRIDLVLQSGMLSRIVALAHCSHSNVVPPALRALGNIVTGNDRQTQMVVDTGILKTLMPLLLRSSKKAIVKEACWLISNVAAGTTDQMQEILNSGIMSLVIELLSEGDFRTQVEATWVVYNIATAGKDQQIDFLVTLGVLPALCNFLKRKDPKILGILLDAIYDILELYFVNFLQASVRNNKLDLATLSIEECGGLDIIENLQNDVSDEIYAKSLHIIEKFFSSEVTKFIDEN</sequence>
<accession>A0A183J0W9</accession>
<evidence type="ECO:0000256" key="4">
    <source>
        <dbReference type="PROSITE-ProRule" id="PRU00259"/>
    </source>
</evidence>
<dbReference type="InterPro" id="IPR000225">
    <property type="entry name" value="Armadillo"/>
</dbReference>
<dbReference type="GO" id="GO:0015031">
    <property type="term" value="P:protein transport"/>
    <property type="evidence" value="ECO:0007669"/>
    <property type="project" value="UniProtKB-KW"/>
</dbReference>
<comment type="similarity">
    <text evidence="1">Belongs to the importin alpha family.</text>
</comment>
<protein>
    <submittedName>
        <fullName evidence="7">Importin subunit alpha</fullName>
    </submittedName>
</protein>
<dbReference type="PANTHER" id="PTHR23316">
    <property type="entry name" value="IMPORTIN ALPHA"/>
    <property type="match status" value="1"/>
</dbReference>
<gene>
    <name evidence="5" type="ORF">SBAD_LOCUS9517</name>
</gene>
<dbReference type="OrthoDB" id="29145at2759"/>
<reference evidence="7" key="1">
    <citation type="submission" date="2016-06" db="UniProtKB">
        <authorList>
            <consortium name="WormBaseParasite"/>
        </authorList>
    </citation>
    <scope>IDENTIFICATION</scope>
</reference>
<dbReference type="InterPro" id="IPR011989">
    <property type="entry name" value="ARM-like"/>
</dbReference>
<proteinExistence type="inferred from homology"/>
<dbReference type="Proteomes" id="UP000270296">
    <property type="component" value="Unassembled WGS sequence"/>
</dbReference>